<gene>
    <name evidence="2" type="ORF">AB5J53_22200</name>
</gene>
<dbReference type="RefSeq" id="WP_369247415.1">
    <property type="nucleotide sequence ID" value="NZ_CP163443.1"/>
</dbReference>
<accession>A0AB39RJA7</accession>
<evidence type="ECO:0000256" key="1">
    <source>
        <dbReference type="SAM" id="MobiDB-lite"/>
    </source>
</evidence>
<reference evidence="2" key="1">
    <citation type="submission" date="2024-07" db="EMBL/GenBank/DDBJ databases">
        <authorList>
            <person name="Yu S.T."/>
        </authorList>
    </citation>
    <scope>NUCLEOTIDE SEQUENCE</scope>
    <source>
        <strain evidence="2">R41</strain>
    </source>
</reference>
<dbReference type="NCBIfam" id="NF047352">
    <property type="entry name" value="P_loop_sacsin"/>
    <property type="match status" value="1"/>
</dbReference>
<feature type="region of interest" description="Disordered" evidence="1">
    <location>
        <begin position="300"/>
        <end position="323"/>
    </location>
</feature>
<dbReference type="AlphaFoldDB" id="A0AB39RJA7"/>
<dbReference type="SUPFAM" id="SSF55874">
    <property type="entry name" value="ATPase domain of HSP90 chaperone/DNA topoisomerase II/histidine kinase"/>
    <property type="match status" value="1"/>
</dbReference>
<name>A0AB39RJA7_9ACTN</name>
<evidence type="ECO:0000313" key="2">
    <source>
        <dbReference type="EMBL" id="XDQ54187.1"/>
    </source>
</evidence>
<organism evidence="2">
    <name type="scientific">Streptomyces sp. R41</name>
    <dbReference type="NCBI Taxonomy" id="3238632"/>
    <lineage>
        <taxon>Bacteria</taxon>
        <taxon>Bacillati</taxon>
        <taxon>Actinomycetota</taxon>
        <taxon>Actinomycetes</taxon>
        <taxon>Kitasatosporales</taxon>
        <taxon>Streptomycetaceae</taxon>
        <taxon>Streptomyces</taxon>
    </lineage>
</organism>
<dbReference type="EMBL" id="CP163443">
    <property type="protein sequence ID" value="XDQ54187.1"/>
    <property type="molecule type" value="Genomic_DNA"/>
</dbReference>
<proteinExistence type="predicted"/>
<protein>
    <submittedName>
        <fullName evidence="2">Molecular chaperone Hsp90</fullName>
    </submittedName>
</protein>
<sequence>MSKFVRPAAEGADPFGTARLRRGVLDAWATSPARFREDANAEEDLVLGGYRDRLVVELAQNAADAAARAGVPGRLRLTLRDDVLVAANTGAPLDAAGVESLSTLRASAKRDAHDTAVGAVGRFGVGFAAVLAVTDEPAVVGRHGGVRWSLAEARELAGDTARHSPGLGDEIRRRDGHVPLLRLPFAAEGTAPDPYDTVVIMPLRDPAAQDLAERLLQNIDDALLLALPGLEEVVVEIGDADVRTLRRRTEEHGVTLEDSREGTTRYRTISHHGPLDAALLADRPVEERLRPHWSVTWAVPVDSGDGTPGRPRTSPVVHAPTPSDEPLGVPALLIASLPLDTTRRHAALGPLTDFLVERAADAYAELLAAWRPVDTGIIDLVPGPLGKGELDGALRQAILDRLPRTAFLPPAVEPVNAPDAPTEWPETSAAENPVALRPRDAEIVEGAGAETVRVLAEVLPSLLPAGLERRVELRTLGVARVPLTEAVDRLAGLEKDPTWWRSLYDSLAGVDPDRLSGLPVPLADGRTTIGPRQVLLPVPDGPTPDDTWAATSDSLARLGLKVAHPDAAHPLLEKLGALPATPRAVLTTPQVRGAVAASLDDDGGAWDEDAPDAEELADTVLALIRDAGLEPGDEPWLGALALPDDEGELAPAGELVLPGSRFAQVMREDELAFIDSELADRWGEQPLAACGVLANFALVRSTDLVLDPDELEPRDSDFAEPDDAGLLDAVDVWCEDVLDRLPDTPVPPVATEIVAVRDLDLVDDERWPQALALLSQPPLRDAITQPVRVLLPDGTHEIVRPYTAWWLRGHPVLDGRRPAGLRAEGSDPLLHGLYDAADATGFDDEQVLRALGVRTSVAALLGEPGGAAELLDRLADPDRKVSGAQLHALYSALADLDPEQVTLPDELRAVVDGEVRVVDAADAVVVDSPDLLPFTGGVPLLPVRPSRAAELAELFQVRRLSESVTGDVDSEGTEHDVPDSVRVLLGPSTPTSYVEHEELVVDGTELDWRRTRDGVLHAATVEGVAAGLAWAAGQWPRRFEVAALLEDSSRTEELARDRWFD</sequence>
<dbReference type="InterPro" id="IPR036890">
    <property type="entry name" value="HATPase_C_sf"/>
</dbReference>